<dbReference type="InterPro" id="IPR001638">
    <property type="entry name" value="Solute-binding_3/MltF_N"/>
</dbReference>
<dbReference type="InterPro" id="IPR027939">
    <property type="entry name" value="NMT1/THI5"/>
</dbReference>
<dbReference type="STRING" id="156892.BM477_03630"/>
<gene>
    <name evidence="3" type="ORF">BM477_03630</name>
</gene>
<dbReference type="Gene3D" id="3.40.190.10">
    <property type="entry name" value="Periplasmic binding protein-like II"/>
    <property type="match status" value="2"/>
</dbReference>
<evidence type="ECO:0000256" key="1">
    <source>
        <dbReference type="SAM" id="SignalP"/>
    </source>
</evidence>
<dbReference type="SUPFAM" id="SSF53850">
    <property type="entry name" value="Periplasmic binding protein-like II"/>
    <property type="match status" value="1"/>
</dbReference>
<accession>A0A1Q5PR31</accession>
<feature type="chain" id="PRO_5039463034" description="Solute-binding protein family 3/N-terminal domain-containing protein" evidence="1">
    <location>
        <begin position="23"/>
        <end position="334"/>
    </location>
</feature>
<feature type="signal peptide" evidence="1">
    <location>
        <begin position="1"/>
        <end position="22"/>
    </location>
</feature>
<dbReference type="InterPro" id="IPR015168">
    <property type="entry name" value="SsuA/THI5"/>
</dbReference>
<evidence type="ECO:0000313" key="4">
    <source>
        <dbReference type="Proteomes" id="UP000186465"/>
    </source>
</evidence>
<dbReference type="PANTHER" id="PTHR31528">
    <property type="entry name" value="4-AMINO-5-HYDROXYMETHYL-2-METHYLPYRIMIDINE PHOSPHATE SYNTHASE THI11-RELATED"/>
    <property type="match status" value="1"/>
</dbReference>
<sequence>MRAAFKSVIGAVLALSVGLGFSACSSSRETSSATPEAQGKPVTIGLTYIPNIQFSPFYVAQQQKLFGEQPVKLRHHGQNEGLFTALIQGNEDVVIAGADEAAQAHVEGHDLVVVAPYYNTYPVVILVPEASPIKSVADLKGKTIGLPGKYGENWFGLQYALNAAGLSESDVTIQAIGYTQRVALQTGSVDAVVGFSNNDAVQFKQAGFAAREIALGTDPMPLMGASIITTKDFAKAHSQELASVISGIQQGISKVVTDPEVALDATAQYVPDLAVAEHREAAAATLQATIRLFPQTEAEHALDPARLTKMVEALGELGITTKTLTAEDITVPVP</sequence>
<protein>
    <recommendedName>
        <fullName evidence="2">Solute-binding protein family 3/N-terminal domain-containing protein</fullName>
    </recommendedName>
</protein>
<comment type="caution">
    <text evidence="3">The sequence shown here is derived from an EMBL/GenBank/DDBJ whole genome shotgun (WGS) entry which is preliminary data.</text>
</comment>
<dbReference type="Pfam" id="PF09084">
    <property type="entry name" value="NMT1"/>
    <property type="match status" value="1"/>
</dbReference>
<keyword evidence="4" id="KW-1185">Reference proteome</keyword>
<dbReference type="GO" id="GO:0009228">
    <property type="term" value="P:thiamine biosynthetic process"/>
    <property type="evidence" value="ECO:0007669"/>
    <property type="project" value="InterPro"/>
</dbReference>
<dbReference type="AlphaFoldDB" id="A0A1Q5PR31"/>
<name>A0A1Q5PR31_9ACTO</name>
<organism evidence="3 4">
    <name type="scientific">Boudabousia marimammalium</name>
    <dbReference type="NCBI Taxonomy" id="156892"/>
    <lineage>
        <taxon>Bacteria</taxon>
        <taxon>Bacillati</taxon>
        <taxon>Actinomycetota</taxon>
        <taxon>Actinomycetes</taxon>
        <taxon>Actinomycetales</taxon>
        <taxon>Actinomycetaceae</taxon>
        <taxon>Boudabousia</taxon>
    </lineage>
</organism>
<feature type="domain" description="Solute-binding protein family 3/N-terminal" evidence="2">
    <location>
        <begin position="41"/>
        <end position="259"/>
    </location>
</feature>
<keyword evidence="1" id="KW-0732">Signal</keyword>
<dbReference type="RefSeq" id="WP_075361322.1">
    <property type="nucleotide sequence ID" value="NZ_MPDM01000003.1"/>
</dbReference>
<evidence type="ECO:0000259" key="2">
    <source>
        <dbReference type="SMART" id="SM00062"/>
    </source>
</evidence>
<dbReference type="PROSITE" id="PS51257">
    <property type="entry name" value="PROKAR_LIPOPROTEIN"/>
    <property type="match status" value="1"/>
</dbReference>
<reference evidence="4" key="1">
    <citation type="submission" date="2016-11" db="EMBL/GenBank/DDBJ databases">
        <title>Actinomyces gypaetusis sp. nov. isolated from Gypaetus barbatus in Qinghai Tibet Plateau China.</title>
        <authorList>
            <person name="Meng X."/>
        </authorList>
    </citation>
    <scope>NUCLEOTIDE SEQUENCE [LARGE SCALE GENOMIC DNA]</scope>
    <source>
        <strain evidence="4">DSM 15383</strain>
    </source>
</reference>
<dbReference type="SMART" id="SM00062">
    <property type="entry name" value="PBPb"/>
    <property type="match status" value="1"/>
</dbReference>
<proteinExistence type="predicted"/>
<dbReference type="OrthoDB" id="7808807at2"/>
<dbReference type="EMBL" id="MPDM01000003">
    <property type="protein sequence ID" value="OKL49996.1"/>
    <property type="molecule type" value="Genomic_DNA"/>
</dbReference>
<dbReference type="Proteomes" id="UP000186465">
    <property type="component" value="Unassembled WGS sequence"/>
</dbReference>
<evidence type="ECO:0000313" key="3">
    <source>
        <dbReference type="EMBL" id="OKL49996.1"/>
    </source>
</evidence>
<dbReference type="PANTHER" id="PTHR31528:SF15">
    <property type="entry name" value="RIBOFLAVIN-BINDING PROTEIN RIBY"/>
    <property type="match status" value="1"/>
</dbReference>